<dbReference type="HOGENOM" id="CLU_005533_1_4_1"/>
<dbReference type="InterPro" id="IPR016461">
    <property type="entry name" value="COMT-like"/>
</dbReference>
<dbReference type="AlphaFoldDB" id="U1GHL8"/>
<feature type="domain" description="O-methyltransferase C-terminal" evidence="4">
    <location>
        <begin position="198"/>
        <end position="371"/>
    </location>
</feature>
<dbReference type="GeneID" id="19243315"/>
<dbReference type="SUPFAM" id="SSF53335">
    <property type="entry name" value="S-adenosyl-L-methionine-dependent methyltransferases"/>
    <property type="match status" value="1"/>
</dbReference>
<dbReference type="CDD" id="cd02440">
    <property type="entry name" value="AdoMet_MTases"/>
    <property type="match status" value="1"/>
</dbReference>
<dbReference type="GO" id="GO:0032259">
    <property type="term" value="P:methylation"/>
    <property type="evidence" value="ECO:0007669"/>
    <property type="project" value="UniProtKB-KW"/>
</dbReference>
<dbReference type="SUPFAM" id="SSF46785">
    <property type="entry name" value="Winged helix' DNA-binding domain"/>
    <property type="match status" value="1"/>
</dbReference>
<dbReference type="Gene3D" id="1.10.10.10">
    <property type="entry name" value="Winged helix-like DNA-binding domain superfamily/Winged helix DNA-binding domain"/>
    <property type="match status" value="1"/>
</dbReference>
<dbReference type="InterPro" id="IPR036390">
    <property type="entry name" value="WH_DNA-bd_sf"/>
</dbReference>
<keyword evidence="6" id="KW-1185">Reference proteome</keyword>
<keyword evidence="2" id="KW-0808">Transferase</keyword>
<dbReference type="PANTHER" id="PTHR43712:SF16">
    <property type="entry name" value="O-METHYLTRANSFERASE ELCB"/>
    <property type="match status" value="1"/>
</dbReference>
<keyword evidence="3" id="KW-0949">S-adenosyl-L-methionine</keyword>
<dbReference type="OMA" id="CHTAISR"/>
<dbReference type="Pfam" id="PF00891">
    <property type="entry name" value="Methyltransf_2"/>
    <property type="match status" value="1"/>
</dbReference>
<dbReference type="Proteomes" id="UP000019373">
    <property type="component" value="Unassembled WGS sequence"/>
</dbReference>
<reference evidence="6" key="1">
    <citation type="journal article" date="2014" name="BMC Genomics">
        <title>Genome characteristics reveal the impact of lichenization on lichen-forming fungus Endocarpon pusillum Hedwig (Verrucariales, Ascomycota).</title>
        <authorList>
            <person name="Wang Y.-Y."/>
            <person name="Liu B."/>
            <person name="Zhang X.-Y."/>
            <person name="Zhou Q.-M."/>
            <person name="Zhang T."/>
            <person name="Li H."/>
            <person name="Yu Y.-F."/>
            <person name="Zhang X.-L."/>
            <person name="Hao X.-Y."/>
            <person name="Wang M."/>
            <person name="Wang L."/>
            <person name="Wei J.-C."/>
        </authorList>
    </citation>
    <scope>NUCLEOTIDE SEQUENCE [LARGE SCALE GENOMIC DNA]</scope>
    <source>
        <strain evidence="6">Z07020 / HMAS-L-300199</strain>
    </source>
</reference>
<dbReference type="PANTHER" id="PTHR43712">
    <property type="entry name" value="PUTATIVE (AFU_ORTHOLOGUE AFUA_4G14580)-RELATED"/>
    <property type="match status" value="1"/>
</dbReference>
<gene>
    <name evidence="5" type="ORF">EPUS_08466</name>
</gene>
<protein>
    <recommendedName>
        <fullName evidence="4">O-methyltransferase C-terminal domain-containing protein</fullName>
    </recommendedName>
</protein>
<evidence type="ECO:0000256" key="1">
    <source>
        <dbReference type="ARBA" id="ARBA00022603"/>
    </source>
</evidence>
<dbReference type="eggNOG" id="KOG3178">
    <property type="taxonomic scope" value="Eukaryota"/>
</dbReference>
<accession>U1GHL8</accession>
<dbReference type="Gene3D" id="3.40.50.150">
    <property type="entry name" value="Vaccinia Virus protein VP39"/>
    <property type="match status" value="1"/>
</dbReference>
<evidence type="ECO:0000256" key="2">
    <source>
        <dbReference type="ARBA" id="ARBA00022679"/>
    </source>
</evidence>
<dbReference type="GO" id="GO:0008171">
    <property type="term" value="F:O-methyltransferase activity"/>
    <property type="evidence" value="ECO:0007669"/>
    <property type="project" value="InterPro"/>
</dbReference>
<dbReference type="PROSITE" id="PS51683">
    <property type="entry name" value="SAM_OMT_II"/>
    <property type="match status" value="1"/>
</dbReference>
<evidence type="ECO:0000313" key="6">
    <source>
        <dbReference type="Proteomes" id="UP000019373"/>
    </source>
</evidence>
<proteinExistence type="predicted"/>
<keyword evidence="1" id="KW-0489">Methyltransferase</keyword>
<dbReference type="InterPro" id="IPR029063">
    <property type="entry name" value="SAM-dependent_MTases_sf"/>
</dbReference>
<dbReference type="OrthoDB" id="1606438at2759"/>
<dbReference type="InterPro" id="IPR036388">
    <property type="entry name" value="WH-like_DNA-bd_sf"/>
</dbReference>
<dbReference type="RefSeq" id="XP_007785515.1">
    <property type="nucleotide sequence ID" value="XM_007787325.1"/>
</dbReference>
<sequence>MPSLTSMAKSLLARAQEIDAELEARGIPYPSFDVDTLEKLPFEAQKKRWELVDASHEFRQLTRGAMLSAWDIAFNWTDALTLRIIWRYKLASAVPLDGSASYEEIAATSGLYKPLVFRAIRAAIANNIFDEDDSGRVRHTAISRLLATHQGFYDGVGLQIEDLGPASTKVIEAWETLCSPYWRRPAPERARRFDSAMHFLTADESWNFRHMLNAFDWSTLDTPGARIVDIGGGNGQVSQLLAQHTKHLTFTVQDLPHVVAEAPGQLPDEFKSRILFEVQDFMTPQPAANPPTAFLVCRCTHNWSDKYSARLLANLTPALRKGSKVLIIEYVLDDKPVKSLGDKLGLQTDLVMATILNAQERYAWDFKRLLELSDERYVLEGIRKPEGSKLSLVEVSWKG</sequence>
<dbReference type="InterPro" id="IPR001077">
    <property type="entry name" value="COMT_C"/>
</dbReference>
<name>U1GHL8_ENDPU</name>
<organism evidence="5 6">
    <name type="scientific">Endocarpon pusillum (strain Z07020 / HMAS-L-300199)</name>
    <name type="common">Lichen-forming fungus</name>
    <dbReference type="NCBI Taxonomy" id="1263415"/>
    <lineage>
        <taxon>Eukaryota</taxon>
        <taxon>Fungi</taxon>
        <taxon>Dikarya</taxon>
        <taxon>Ascomycota</taxon>
        <taxon>Pezizomycotina</taxon>
        <taxon>Eurotiomycetes</taxon>
        <taxon>Chaetothyriomycetidae</taxon>
        <taxon>Verrucariales</taxon>
        <taxon>Verrucariaceae</taxon>
        <taxon>Endocarpon</taxon>
    </lineage>
</organism>
<evidence type="ECO:0000259" key="4">
    <source>
        <dbReference type="Pfam" id="PF00891"/>
    </source>
</evidence>
<evidence type="ECO:0000313" key="5">
    <source>
        <dbReference type="EMBL" id="ERF77162.1"/>
    </source>
</evidence>
<dbReference type="EMBL" id="KE720651">
    <property type="protein sequence ID" value="ERF77162.1"/>
    <property type="molecule type" value="Genomic_DNA"/>
</dbReference>
<evidence type="ECO:0000256" key="3">
    <source>
        <dbReference type="ARBA" id="ARBA00022691"/>
    </source>
</evidence>